<keyword evidence="2" id="KW-1185">Reference proteome</keyword>
<evidence type="ECO:0000256" key="1">
    <source>
        <dbReference type="SAM" id="MobiDB-lite"/>
    </source>
</evidence>
<feature type="region of interest" description="Disordered" evidence="1">
    <location>
        <begin position="33"/>
        <end position="91"/>
    </location>
</feature>
<protein>
    <submittedName>
        <fullName evidence="3">Uncharacterized protein DDB_G0271670-like</fullName>
    </submittedName>
</protein>
<evidence type="ECO:0000313" key="2">
    <source>
        <dbReference type="Proteomes" id="UP000504629"/>
    </source>
</evidence>
<feature type="compositionally biased region" description="Low complexity" evidence="1">
    <location>
        <begin position="46"/>
        <end position="61"/>
    </location>
</feature>
<name>A0A6J2KEI5_BOMMA</name>
<reference evidence="3" key="1">
    <citation type="submission" date="2025-08" db="UniProtKB">
        <authorList>
            <consortium name="RefSeq"/>
        </authorList>
    </citation>
    <scope>IDENTIFICATION</scope>
    <source>
        <tissue evidence="3">Silk gland</tissue>
    </source>
</reference>
<sequence>MKSEKKRKHKLKAKEKELYVTTRNSYFPATQMIFSERDSADEEENVSISSDSSASDNEIQSGNANKKSIEKTSNKAEVGNKQNNKSDFASRDSEVRLKKKIDENKTEIVFVDTHKNDSLDELNSNNQLFDNYIKNTDKNFRQYVAITSTVKTRYDKIRSDKKGQKYLESNDTRYNLVNHKVKTTKRVKKILRAETFANFWDDIKNNKPIKLETQGEIEYEVLDGRNKAKGSLTERVITAARKNEEKENRVETTEESSENGDLSKEIFTTSVLRHAYEDACLRHVVKNCYTACKKTKKSFCGKYRCKSAFKTEFLSAARTGCLREFQGNLVNSSSSAEIEKEPARDRQLDTFCLSRLHSEHEALKLSENTTKNIMNSNSFGNVHILRDKYEKACKEHSVEKCRNACTFSSKEACKKSDCDNSKTKTLRRSCKTQCRSAFKLYSEDSSDSDSSSSSSSESSSSSSSSSSDDNDSNTSRSDRSEDKTKKTKKNN</sequence>
<gene>
    <name evidence="3" type="primary">LOC114250645</name>
</gene>
<dbReference type="OrthoDB" id="7262743at2759"/>
<dbReference type="KEGG" id="bman:114250645"/>
<dbReference type="GeneID" id="114250645"/>
<organism evidence="2 3">
    <name type="scientific">Bombyx mandarina</name>
    <name type="common">Wild silk moth</name>
    <name type="synonym">Wild silkworm</name>
    <dbReference type="NCBI Taxonomy" id="7092"/>
    <lineage>
        <taxon>Eukaryota</taxon>
        <taxon>Metazoa</taxon>
        <taxon>Ecdysozoa</taxon>
        <taxon>Arthropoda</taxon>
        <taxon>Hexapoda</taxon>
        <taxon>Insecta</taxon>
        <taxon>Pterygota</taxon>
        <taxon>Neoptera</taxon>
        <taxon>Endopterygota</taxon>
        <taxon>Lepidoptera</taxon>
        <taxon>Glossata</taxon>
        <taxon>Ditrysia</taxon>
        <taxon>Bombycoidea</taxon>
        <taxon>Bombycidae</taxon>
        <taxon>Bombycinae</taxon>
        <taxon>Bombyx</taxon>
    </lineage>
</organism>
<feature type="region of interest" description="Disordered" evidence="1">
    <location>
        <begin position="441"/>
        <end position="491"/>
    </location>
</feature>
<evidence type="ECO:0000313" key="3">
    <source>
        <dbReference type="RefSeq" id="XP_028040410.1"/>
    </source>
</evidence>
<accession>A0A6J2KEI5</accession>
<dbReference type="AlphaFoldDB" id="A0A6J2KEI5"/>
<dbReference type="Proteomes" id="UP000504629">
    <property type="component" value="Unplaced"/>
</dbReference>
<dbReference type="RefSeq" id="XP_028040410.1">
    <property type="nucleotide sequence ID" value="XM_028184609.1"/>
</dbReference>
<feature type="compositionally biased region" description="Low complexity" evidence="1">
    <location>
        <begin position="448"/>
        <end position="475"/>
    </location>
</feature>
<proteinExistence type="predicted"/>